<organism evidence="1 2">
    <name type="scientific">Giardia muris</name>
    <dbReference type="NCBI Taxonomy" id="5742"/>
    <lineage>
        <taxon>Eukaryota</taxon>
        <taxon>Metamonada</taxon>
        <taxon>Diplomonadida</taxon>
        <taxon>Hexamitidae</taxon>
        <taxon>Giardiinae</taxon>
        <taxon>Giardia</taxon>
    </lineage>
</organism>
<dbReference type="EMBL" id="VDLU01000002">
    <property type="protein sequence ID" value="TNJ28458.1"/>
    <property type="molecule type" value="Genomic_DNA"/>
</dbReference>
<accession>A0A4Z1SY72</accession>
<dbReference type="Gene3D" id="1.10.472.10">
    <property type="entry name" value="Cyclin-like"/>
    <property type="match status" value="1"/>
</dbReference>
<dbReference type="AlphaFoldDB" id="A0A4Z1SY72"/>
<reference evidence="1 2" key="1">
    <citation type="submission" date="2019-05" db="EMBL/GenBank/DDBJ databases">
        <title>The compact genome of Giardia muris reveals important steps in the evolution of intestinal protozoan parasites.</title>
        <authorList>
            <person name="Xu F."/>
            <person name="Jimenez-Gonzalez A."/>
            <person name="Einarsson E."/>
            <person name="Astvaldsson A."/>
            <person name="Peirasmaki D."/>
            <person name="Eckmann L."/>
            <person name="Andersson J.O."/>
            <person name="Svard S.G."/>
            <person name="Jerlstrom-Hultqvist J."/>
        </authorList>
    </citation>
    <scope>NUCLEOTIDE SEQUENCE [LARGE SCALE GENOMIC DNA]</scope>
    <source>
        <strain evidence="1 2">Roberts-Thomson</strain>
    </source>
</reference>
<gene>
    <name evidence="1" type="ORF">GMRT_12590</name>
</gene>
<evidence type="ECO:0008006" key="3">
    <source>
        <dbReference type="Google" id="ProtNLM"/>
    </source>
</evidence>
<proteinExistence type="predicted"/>
<name>A0A4Z1SY72_GIAMU</name>
<dbReference type="Proteomes" id="UP000315496">
    <property type="component" value="Chromosome 2"/>
</dbReference>
<protein>
    <recommendedName>
        <fullName evidence="3">Cyclin N-terminal domain-containing protein</fullName>
    </recommendedName>
</protein>
<keyword evidence="2" id="KW-1185">Reference proteome</keyword>
<evidence type="ECO:0000313" key="2">
    <source>
        <dbReference type="Proteomes" id="UP000315496"/>
    </source>
</evidence>
<evidence type="ECO:0000313" key="1">
    <source>
        <dbReference type="EMBL" id="TNJ28458.1"/>
    </source>
</evidence>
<dbReference type="VEuPathDB" id="GiardiaDB:GMRT_12590"/>
<dbReference type="CDD" id="cd20557">
    <property type="entry name" value="CYCLIN_ScPCL1-like"/>
    <property type="match status" value="1"/>
</dbReference>
<comment type="caution">
    <text evidence="1">The sequence shown here is derived from an EMBL/GenBank/DDBJ whole genome shotgun (WGS) entry which is preliminary data.</text>
</comment>
<sequence>MYASSIAPFPPASPEEYAAAVVTAIAAAATAPDASSTLYHFVAGIVARSYSSPEVVAYAALIAARTFAKTEPPRDVASLGLILAVCLSLSQSYLYDECACASAWAELLGLAEEEVVRIQGWVLMALDWDIHFSAQELGDFWAQAEALYIGIPYEVGVVPTVRGM</sequence>